<sequence length="78" mass="8855">MPTDALDDALKKLDASENAKRLTIDLLKASVERWKEESIGASQIEVDRYHGAIIHTRNTIELLEQNVKGFELQNQAYT</sequence>
<dbReference type="Proteomes" id="UP000280507">
    <property type="component" value="Unassembled WGS sequence"/>
</dbReference>
<organism evidence="1 2">
    <name type="scientific">Marinomonas hwangdonensis</name>
    <dbReference type="NCBI Taxonomy" id="1053647"/>
    <lineage>
        <taxon>Bacteria</taxon>
        <taxon>Pseudomonadati</taxon>
        <taxon>Pseudomonadota</taxon>
        <taxon>Gammaproteobacteria</taxon>
        <taxon>Oceanospirillales</taxon>
        <taxon>Oceanospirillaceae</taxon>
        <taxon>Marinomonas</taxon>
    </lineage>
</organism>
<proteinExistence type="predicted"/>
<dbReference type="EMBL" id="RIZG01000001">
    <property type="protein sequence ID" value="RNF52987.1"/>
    <property type="molecule type" value="Genomic_DNA"/>
</dbReference>
<accession>A0A3M8QAA6</accession>
<dbReference type="AlphaFoldDB" id="A0A3M8QAA6"/>
<evidence type="ECO:0000313" key="2">
    <source>
        <dbReference type="Proteomes" id="UP000280507"/>
    </source>
</evidence>
<dbReference type="RefSeq" id="WP_123094327.1">
    <property type="nucleotide sequence ID" value="NZ_RIZG01000001.1"/>
</dbReference>
<name>A0A3M8QAA6_9GAMM</name>
<evidence type="ECO:0000313" key="1">
    <source>
        <dbReference type="EMBL" id="RNF52987.1"/>
    </source>
</evidence>
<gene>
    <name evidence="1" type="ORF">EBI00_02485</name>
</gene>
<reference evidence="1 2" key="1">
    <citation type="journal article" date="2012" name="Int. J. Syst. Evol. Microbiol.">
        <title>Marinomonas hwangdonensis sp. nov., isolated from seawater.</title>
        <authorList>
            <person name="Jung Y.T."/>
            <person name="Oh T.K."/>
            <person name="Yoon J.H."/>
        </authorList>
    </citation>
    <scope>NUCLEOTIDE SEQUENCE [LARGE SCALE GENOMIC DNA]</scope>
    <source>
        <strain evidence="1 2">HDW-15</strain>
    </source>
</reference>
<comment type="caution">
    <text evidence="1">The sequence shown here is derived from an EMBL/GenBank/DDBJ whole genome shotgun (WGS) entry which is preliminary data.</text>
</comment>
<keyword evidence="2" id="KW-1185">Reference proteome</keyword>
<dbReference type="OrthoDB" id="9917310at2"/>
<protein>
    <submittedName>
        <fullName evidence="1">Uncharacterized protein</fullName>
    </submittedName>
</protein>